<reference evidence="1 2" key="1">
    <citation type="submission" date="2020-09" db="EMBL/GenBank/DDBJ databases">
        <title>Diversity and distribution of actinomycetes associated with coral in the coast of Hainan.</title>
        <authorList>
            <person name="Li F."/>
        </authorList>
    </citation>
    <scope>NUCLEOTIDE SEQUENCE [LARGE SCALE GENOMIC DNA]</scope>
    <source>
        <strain evidence="1 2">HNM0947</strain>
    </source>
</reference>
<dbReference type="Proteomes" id="UP000806528">
    <property type="component" value="Unassembled WGS sequence"/>
</dbReference>
<evidence type="ECO:0000313" key="2">
    <source>
        <dbReference type="Proteomes" id="UP000806528"/>
    </source>
</evidence>
<name>A0ABR9P6S6_9ACTN</name>
<evidence type="ECO:0000313" key="1">
    <source>
        <dbReference type="EMBL" id="MBE2999538.1"/>
    </source>
</evidence>
<dbReference type="EMBL" id="JADBGI010000009">
    <property type="protein sequence ID" value="MBE2999538.1"/>
    <property type="molecule type" value="Genomic_DNA"/>
</dbReference>
<organism evidence="1 2">
    <name type="scientific">Nocardiopsis coralli</name>
    <dbReference type="NCBI Taxonomy" id="2772213"/>
    <lineage>
        <taxon>Bacteria</taxon>
        <taxon>Bacillati</taxon>
        <taxon>Actinomycetota</taxon>
        <taxon>Actinomycetes</taxon>
        <taxon>Streptosporangiales</taxon>
        <taxon>Nocardiopsidaceae</taxon>
        <taxon>Nocardiopsis</taxon>
    </lineage>
</organism>
<protein>
    <submittedName>
        <fullName evidence="1">Uncharacterized protein</fullName>
    </submittedName>
</protein>
<sequence length="111" mass="12730">MITRNSLNAFADARRAFRDLRGLDFTIEWHRFEWTHGADLDCALVGPTYLGNMRIGLKNGSHWTYWSRDGRSVRSVPRGQLPRLVEDVCDEFAGYPGCPEFPDHPGRAEHI</sequence>
<comment type="caution">
    <text evidence="1">The sequence shown here is derived from an EMBL/GenBank/DDBJ whole genome shotgun (WGS) entry which is preliminary data.</text>
</comment>
<keyword evidence="2" id="KW-1185">Reference proteome</keyword>
<proteinExistence type="predicted"/>
<gene>
    <name evidence="1" type="ORF">IDM40_12595</name>
</gene>
<accession>A0ABR9P6S6</accession>